<organism evidence="1 2">
    <name type="scientific">Chitinophaga hostae</name>
    <dbReference type="NCBI Taxonomy" id="2831022"/>
    <lineage>
        <taxon>Bacteria</taxon>
        <taxon>Pseudomonadati</taxon>
        <taxon>Bacteroidota</taxon>
        <taxon>Chitinophagia</taxon>
        <taxon>Chitinophagales</taxon>
        <taxon>Chitinophagaceae</taxon>
        <taxon>Chitinophaga</taxon>
    </lineage>
</organism>
<keyword evidence="2" id="KW-1185">Reference proteome</keyword>
<dbReference type="RefSeq" id="WP_211973621.1">
    <property type="nucleotide sequence ID" value="NZ_CBFHAM010000071.1"/>
</dbReference>
<sequence>MNLARVLQAIEAQGNVRFVYNNDVLPSNEFISIDVKDQPLDVVLSTVLKNTALTFKALDKELIVIAPSNSVIKKITVKGKITDSKGNPIIGPISR</sequence>
<reference evidence="1 2" key="1">
    <citation type="submission" date="2021-04" db="EMBL/GenBank/DDBJ databases">
        <title>Chitinophaga sp. nov., isolated from the rhizosphere soil.</title>
        <authorList>
            <person name="He S."/>
        </authorList>
    </citation>
    <scope>NUCLEOTIDE SEQUENCE [LARGE SCALE GENOMIC DNA]</scope>
    <source>
        <strain evidence="1 2">2R12</strain>
    </source>
</reference>
<proteinExistence type="predicted"/>
<comment type="caution">
    <text evidence="1">The sequence shown here is derived from an EMBL/GenBank/DDBJ whole genome shotgun (WGS) entry which is preliminary data.</text>
</comment>
<dbReference type="Proteomes" id="UP000676386">
    <property type="component" value="Unassembled WGS sequence"/>
</dbReference>
<evidence type="ECO:0000313" key="2">
    <source>
        <dbReference type="Proteomes" id="UP000676386"/>
    </source>
</evidence>
<evidence type="ECO:0000313" key="1">
    <source>
        <dbReference type="EMBL" id="MBS0028517.1"/>
    </source>
</evidence>
<protein>
    <submittedName>
        <fullName evidence="1">STN domain-containing protein</fullName>
    </submittedName>
</protein>
<gene>
    <name evidence="1" type="ORF">KE626_14445</name>
</gene>
<dbReference type="EMBL" id="JAGTXB010000006">
    <property type="protein sequence ID" value="MBS0028517.1"/>
    <property type="molecule type" value="Genomic_DNA"/>
</dbReference>
<accession>A0ABS5J1S0</accession>
<name>A0ABS5J1S0_9BACT</name>